<evidence type="ECO:0000259" key="7">
    <source>
        <dbReference type="PROSITE" id="PS50850"/>
    </source>
</evidence>
<comment type="caution">
    <text evidence="8">The sequence shown here is derived from an EMBL/GenBank/DDBJ whole genome shotgun (WGS) entry which is preliminary data.</text>
</comment>
<organism evidence="8 9">
    <name type="scientific">Aphidius gifuensis</name>
    <name type="common">Parasitoid wasp</name>
    <dbReference type="NCBI Taxonomy" id="684658"/>
    <lineage>
        <taxon>Eukaryota</taxon>
        <taxon>Metazoa</taxon>
        <taxon>Ecdysozoa</taxon>
        <taxon>Arthropoda</taxon>
        <taxon>Hexapoda</taxon>
        <taxon>Insecta</taxon>
        <taxon>Pterygota</taxon>
        <taxon>Neoptera</taxon>
        <taxon>Endopterygota</taxon>
        <taxon>Hymenoptera</taxon>
        <taxon>Apocrita</taxon>
        <taxon>Ichneumonoidea</taxon>
        <taxon>Braconidae</taxon>
        <taxon>Aphidiinae</taxon>
        <taxon>Aphidius</taxon>
    </lineage>
</organism>
<dbReference type="OrthoDB" id="196650at2759"/>
<dbReference type="SUPFAM" id="SSF103473">
    <property type="entry name" value="MFS general substrate transporter"/>
    <property type="match status" value="1"/>
</dbReference>
<feature type="transmembrane region" description="Helical" evidence="6">
    <location>
        <begin position="353"/>
        <end position="372"/>
    </location>
</feature>
<feature type="transmembrane region" description="Helical" evidence="6">
    <location>
        <begin position="94"/>
        <end position="119"/>
    </location>
</feature>
<reference evidence="8 9" key="1">
    <citation type="submission" date="2020-08" db="EMBL/GenBank/DDBJ databases">
        <title>Aphidius gifuensis genome sequencing and assembly.</title>
        <authorList>
            <person name="Du Z."/>
        </authorList>
    </citation>
    <scope>NUCLEOTIDE SEQUENCE [LARGE SCALE GENOMIC DNA]</scope>
    <source>
        <strain evidence="8">YNYX2018</strain>
        <tissue evidence="8">Adults</tissue>
    </source>
</reference>
<evidence type="ECO:0000313" key="8">
    <source>
        <dbReference type="EMBL" id="KAF7994787.1"/>
    </source>
</evidence>
<keyword evidence="5 6" id="KW-0472">Membrane</keyword>
<feature type="transmembrane region" description="Helical" evidence="6">
    <location>
        <begin position="324"/>
        <end position="341"/>
    </location>
</feature>
<evidence type="ECO:0000256" key="5">
    <source>
        <dbReference type="ARBA" id="ARBA00023136"/>
    </source>
</evidence>
<keyword evidence="9" id="KW-1185">Reference proteome</keyword>
<feature type="transmembrane region" description="Helical" evidence="6">
    <location>
        <begin position="443"/>
        <end position="460"/>
    </location>
</feature>
<proteinExistence type="predicted"/>
<dbReference type="AlphaFoldDB" id="A0A835CSY0"/>
<feature type="transmembrane region" description="Helical" evidence="6">
    <location>
        <begin position="150"/>
        <end position="172"/>
    </location>
</feature>
<dbReference type="InterPro" id="IPR036259">
    <property type="entry name" value="MFS_trans_sf"/>
</dbReference>
<name>A0A835CSY0_APHGI</name>
<feature type="transmembrane region" description="Helical" evidence="6">
    <location>
        <begin position="126"/>
        <end position="144"/>
    </location>
</feature>
<evidence type="ECO:0000313" key="9">
    <source>
        <dbReference type="Proteomes" id="UP000639338"/>
    </source>
</evidence>
<feature type="transmembrane region" description="Helical" evidence="6">
    <location>
        <begin position="40"/>
        <end position="58"/>
    </location>
</feature>
<feature type="domain" description="Major facilitator superfamily (MFS) profile" evidence="7">
    <location>
        <begin position="32"/>
        <end position="465"/>
    </location>
</feature>
<comment type="subcellular location">
    <subcellularLocation>
        <location evidence="1">Membrane</location>
        <topology evidence="1">Multi-pass membrane protein</topology>
    </subcellularLocation>
</comment>
<dbReference type="FunFam" id="1.20.1250.20:FF:000223">
    <property type="entry name" value="Major facilitator superfamily domain-containing protein"/>
    <property type="match status" value="1"/>
</dbReference>
<gene>
    <name evidence="8" type="ORF">HCN44_004259</name>
</gene>
<protein>
    <recommendedName>
        <fullName evidence="7">Major facilitator superfamily (MFS) profile domain-containing protein</fullName>
    </recommendedName>
</protein>
<dbReference type="PANTHER" id="PTHR23504">
    <property type="entry name" value="MAJOR FACILITATOR SUPERFAMILY DOMAIN-CONTAINING PROTEIN 10"/>
    <property type="match status" value="1"/>
</dbReference>
<evidence type="ECO:0000256" key="4">
    <source>
        <dbReference type="ARBA" id="ARBA00022989"/>
    </source>
</evidence>
<dbReference type="Proteomes" id="UP000639338">
    <property type="component" value="Unassembled WGS sequence"/>
</dbReference>
<evidence type="ECO:0000256" key="6">
    <source>
        <dbReference type="SAM" id="Phobius"/>
    </source>
</evidence>
<dbReference type="InterPro" id="IPR020846">
    <property type="entry name" value="MFS_dom"/>
</dbReference>
<keyword evidence="2" id="KW-0813">Transport</keyword>
<feature type="transmembrane region" description="Helical" evidence="6">
    <location>
        <begin position="218"/>
        <end position="241"/>
    </location>
</feature>
<keyword evidence="4 6" id="KW-1133">Transmembrane helix</keyword>
<keyword evidence="3 6" id="KW-0812">Transmembrane</keyword>
<evidence type="ECO:0000256" key="2">
    <source>
        <dbReference type="ARBA" id="ARBA00022448"/>
    </source>
</evidence>
<feature type="transmembrane region" description="Helical" evidence="6">
    <location>
        <begin position="184"/>
        <end position="206"/>
    </location>
</feature>
<dbReference type="PANTHER" id="PTHR23504:SF31">
    <property type="entry name" value="MAJOR FACILITATOR SUPERFAMILY DOMAIN-CONTAINING PROTEIN 10"/>
    <property type="match status" value="1"/>
</dbReference>
<dbReference type="GO" id="GO:0031526">
    <property type="term" value="C:brush border membrane"/>
    <property type="evidence" value="ECO:0007669"/>
    <property type="project" value="TreeGrafter"/>
</dbReference>
<dbReference type="Pfam" id="PF07690">
    <property type="entry name" value="MFS_1"/>
    <property type="match status" value="1"/>
</dbReference>
<feature type="transmembrane region" description="Helical" evidence="6">
    <location>
        <begin position="294"/>
        <end position="312"/>
    </location>
</feature>
<feature type="transmembrane region" description="Helical" evidence="6">
    <location>
        <begin position="378"/>
        <end position="399"/>
    </location>
</feature>
<dbReference type="EMBL" id="JACMRX010000002">
    <property type="protein sequence ID" value="KAF7994787.1"/>
    <property type="molecule type" value="Genomic_DNA"/>
</dbReference>
<sequence>MEIKKRVVKVVDENINNNNGESNDNVFNNSNVVSVVFRSLILDLLAFTMILPLLPALLDHYKNVDDERGLYTFIQKQINGIQSYLNAPDRFSSVLFGGFLGSMYSFLQFLGMPIVGALSDVYGRKLMMIICLCGISLSYLLWGLSHNFGIFVLSRFIGGISKGNISLSMAIISDVTEPKTRGKSMALVGIAFSIGFIIGPMIGVIFSKISGEHKDTYWYTYPALFAFFLSLSDLIYVIYCLEETLPVKRRAKSLACGISGAMIYINPVDLFQFNGVTGLDKNELKCLRTLGRSYFLYLFVYSGLEFTLTFLTHHAFGFTSMEQGYMFLAIGFTMSIIQGGFVRRIPQNKTKFYAQLGLWMIIPAFVFIGIAFTIKLLYIGVFIFSVSTAMAVTCMMTLVTSIGPENQKGTITGIFRSLGALARACGPIIASLAFWSIGSTTTYLIGAIVLIVPPLILQRVDTNLNK</sequence>
<dbReference type="Gene3D" id="1.20.1250.20">
    <property type="entry name" value="MFS general substrate transporter like domains"/>
    <property type="match status" value="1"/>
</dbReference>
<feature type="transmembrane region" description="Helical" evidence="6">
    <location>
        <begin position="420"/>
        <end position="437"/>
    </location>
</feature>
<dbReference type="PROSITE" id="PS50850">
    <property type="entry name" value="MFS"/>
    <property type="match status" value="1"/>
</dbReference>
<dbReference type="GO" id="GO:0022857">
    <property type="term" value="F:transmembrane transporter activity"/>
    <property type="evidence" value="ECO:0007669"/>
    <property type="project" value="InterPro"/>
</dbReference>
<dbReference type="InterPro" id="IPR011701">
    <property type="entry name" value="MFS"/>
</dbReference>
<evidence type="ECO:0000256" key="3">
    <source>
        <dbReference type="ARBA" id="ARBA00022692"/>
    </source>
</evidence>
<accession>A0A835CSY0</accession>
<evidence type="ECO:0000256" key="1">
    <source>
        <dbReference type="ARBA" id="ARBA00004141"/>
    </source>
</evidence>